<gene>
    <name evidence="1" type="ORF">MLD38_001766</name>
</gene>
<evidence type="ECO:0000313" key="1">
    <source>
        <dbReference type="EMBL" id="KAI4389551.1"/>
    </source>
</evidence>
<accession>A0ACB9SDL8</accession>
<name>A0ACB9SDL8_9MYRT</name>
<protein>
    <submittedName>
        <fullName evidence="1">Uncharacterized protein</fullName>
    </submittedName>
</protein>
<dbReference type="EMBL" id="CM042880">
    <property type="protein sequence ID" value="KAI4389551.1"/>
    <property type="molecule type" value="Genomic_DNA"/>
</dbReference>
<evidence type="ECO:0000313" key="2">
    <source>
        <dbReference type="Proteomes" id="UP001057402"/>
    </source>
</evidence>
<proteinExistence type="predicted"/>
<comment type="caution">
    <text evidence="1">The sequence shown here is derived from an EMBL/GenBank/DDBJ whole genome shotgun (WGS) entry which is preliminary data.</text>
</comment>
<keyword evidence="2" id="KW-1185">Reference proteome</keyword>
<dbReference type="Proteomes" id="UP001057402">
    <property type="component" value="Chromosome 1"/>
</dbReference>
<organism evidence="1 2">
    <name type="scientific">Melastoma candidum</name>
    <dbReference type="NCBI Taxonomy" id="119954"/>
    <lineage>
        <taxon>Eukaryota</taxon>
        <taxon>Viridiplantae</taxon>
        <taxon>Streptophyta</taxon>
        <taxon>Embryophyta</taxon>
        <taxon>Tracheophyta</taxon>
        <taxon>Spermatophyta</taxon>
        <taxon>Magnoliopsida</taxon>
        <taxon>eudicotyledons</taxon>
        <taxon>Gunneridae</taxon>
        <taxon>Pentapetalae</taxon>
        <taxon>rosids</taxon>
        <taxon>malvids</taxon>
        <taxon>Myrtales</taxon>
        <taxon>Melastomataceae</taxon>
        <taxon>Melastomatoideae</taxon>
        <taxon>Melastomateae</taxon>
        <taxon>Melastoma</taxon>
    </lineage>
</organism>
<reference evidence="2" key="1">
    <citation type="journal article" date="2023" name="Front. Plant Sci.">
        <title>Chromosomal-level genome assembly of Melastoma candidum provides insights into trichome evolution.</title>
        <authorList>
            <person name="Zhong Y."/>
            <person name="Wu W."/>
            <person name="Sun C."/>
            <person name="Zou P."/>
            <person name="Liu Y."/>
            <person name="Dai S."/>
            <person name="Zhou R."/>
        </authorList>
    </citation>
    <scope>NUCLEOTIDE SEQUENCE [LARGE SCALE GENOMIC DNA]</scope>
</reference>
<sequence length="332" mass="36909">MDPKPTTATPPGEEDNEVVAELLPLIRVKKDGTVERLRGTDFVPPSIDPVNGVSSKDITLEVQFRSLEARIFLPTNVKQRLPLFVHYHGGGFCVSSPFNSVFNGFLATLAGTARAVVISVNYRKAPEHPIPAAYEDSWETLLWVAEHRHGKGPESWLNNHVDFQRLFLGGESAGGNIAHNVAMRAGSSNVWAGLGLDIAGVMLIHPYFWGSHPIGSELLDPEKKAINDSLWPFICPLSPSNDDPWVNPVSYMAPSLEWLGCQRLLVCVAEKDILRDRGRLYYEALCRSGWMGMAEIFESEGEDHTFHLTDTESENTKSLMKYLDGFLNSDLF</sequence>